<feature type="compositionally biased region" description="Polar residues" evidence="1">
    <location>
        <begin position="145"/>
        <end position="159"/>
    </location>
</feature>
<gene>
    <name evidence="2" type="ORF">ARMOST_04308</name>
</gene>
<dbReference type="OrthoDB" id="3053093at2759"/>
<feature type="region of interest" description="Disordered" evidence="1">
    <location>
        <begin position="243"/>
        <end position="262"/>
    </location>
</feature>
<name>A0A284QX05_ARMOS</name>
<dbReference type="EMBL" id="FUEG01000003">
    <property type="protein sequence ID" value="SJL00994.1"/>
    <property type="molecule type" value="Genomic_DNA"/>
</dbReference>
<feature type="compositionally biased region" description="Acidic residues" evidence="1">
    <location>
        <begin position="753"/>
        <end position="763"/>
    </location>
</feature>
<evidence type="ECO:0000256" key="1">
    <source>
        <dbReference type="SAM" id="MobiDB-lite"/>
    </source>
</evidence>
<evidence type="ECO:0000313" key="3">
    <source>
        <dbReference type="Proteomes" id="UP000219338"/>
    </source>
</evidence>
<feature type="compositionally biased region" description="Polar residues" evidence="1">
    <location>
        <begin position="280"/>
        <end position="291"/>
    </location>
</feature>
<dbReference type="OMA" id="THTHQKS"/>
<feature type="region of interest" description="Disordered" evidence="1">
    <location>
        <begin position="116"/>
        <end position="238"/>
    </location>
</feature>
<dbReference type="AlphaFoldDB" id="A0A284QX05"/>
<feature type="region of interest" description="Disordered" evidence="1">
    <location>
        <begin position="270"/>
        <end position="554"/>
    </location>
</feature>
<evidence type="ECO:0000313" key="2">
    <source>
        <dbReference type="EMBL" id="SJL00994.1"/>
    </source>
</evidence>
<keyword evidence="3" id="KW-1185">Reference proteome</keyword>
<organism evidence="2 3">
    <name type="scientific">Armillaria ostoyae</name>
    <name type="common">Armillaria root rot fungus</name>
    <dbReference type="NCBI Taxonomy" id="47428"/>
    <lineage>
        <taxon>Eukaryota</taxon>
        <taxon>Fungi</taxon>
        <taxon>Dikarya</taxon>
        <taxon>Basidiomycota</taxon>
        <taxon>Agaricomycotina</taxon>
        <taxon>Agaricomycetes</taxon>
        <taxon>Agaricomycetidae</taxon>
        <taxon>Agaricales</taxon>
        <taxon>Marasmiineae</taxon>
        <taxon>Physalacriaceae</taxon>
        <taxon>Armillaria</taxon>
    </lineage>
</organism>
<sequence>MAEPTDPAALAALEAYDDASRALSDLQDNLPDPDLEGAVDAWVTNAQLQWQIAARNWEAAGVTDRAWRCVERTFMKILLEVREKSLRTAFVEYNELAEHAMQFDFDVVPLPIPKSLKQRGTSSSQRAGSRVASSPTHTHQKSLVLPSNISRYTTPASQTPKPPVLPADPPRTVSPMPVPPKSASPPTTPPPTKPSSVAPPSPKRAVSSRTSDLTVEVPKLNYSTATSPHASSSLEKTQTKLTTFLRPKPPPPPAYAAFTGLQVPAGGNNSGWGSPAWSPISLTDDTPSSPSGGYVFFPPDQTSSLHYRRGPPFKIGPPSNATHTEKPTRPLRVVDAATRPTVLLGPDPTRREGSVPSPPPSRKPLFYPGTDDEEEQSRGVMVNEEPVEESGGEGGVSQGQDNGAPTPPMGGPMDIDGDKGQQSDDAPSPPPTQSRRKTHRISFVFDDVTGDFKDPHPTIFLPRRPAPQEQSLRRSTRPHVSPVDQDAAYFKATQESKPSRVKKDKKKHAESSSKKAAKGKEKEASSLKRSQDDDDAAPAVDKPATKKLKAADTKVAGAEAVRATPAFRKCGPAPSKPLAVSMGISGGGFGEKVPSTAKPIKDGLKNIGVLVVKEDYGKFVNVDGRYWNKEVAPFVGERYTEPCNTCRRRGTHCHKLLTHTVICVHCHYVKQPCEVDGEVALNPVSHYRPQGYKAINTFESALNAIEVNNAAITSLTQQFLASLNVLSHTESIRVQSSRLRECLNPVEEVVEEEDDSELEEVIEEVAGPSKKKAKSG</sequence>
<feature type="compositionally biased region" description="Pro residues" evidence="1">
    <location>
        <begin position="176"/>
        <end position="202"/>
    </location>
</feature>
<feature type="compositionally biased region" description="Pro residues" evidence="1">
    <location>
        <begin position="160"/>
        <end position="169"/>
    </location>
</feature>
<feature type="region of interest" description="Disordered" evidence="1">
    <location>
        <begin position="753"/>
        <end position="776"/>
    </location>
</feature>
<feature type="compositionally biased region" description="Basic and acidic residues" evidence="1">
    <location>
        <begin position="507"/>
        <end position="531"/>
    </location>
</feature>
<accession>A0A284QX05</accession>
<protein>
    <submittedName>
        <fullName evidence="2">Uncharacterized protein</fullName>
    </submittedName>
</protein>
<dbReference type="Proteomes" id="UP000219338">
    <property type="component" value="Unassembled WGS sequence"/>
</dbReference>
<feature type="compositionally biased region" description="Polar residues" evidence="1">
    <location>
        <begin position="221"/>
        <end position="238"/>
    </location>
</feature>
<reference evidence="3" key="1">
    <citation type="journal article" date="2017" name="Nat. Ecol. Evol.">
        <title>Genome expansion and lineage-specific genetic innovations in the forest pathogenic fungi Armillaria.</title>
        <authorList>
            <person name="Sipos G."/>
            <person name="Prasanna A.N."/>
            <person name="Walter M.C."/>
            <person name="O'Connor E."/>
            <person name="Balint B."/>
            <person name="Krizsan K."/>
            <person name="Kiss B."/>
            <person name="Hess J."/>
            <person name="Varga T."/>
            <person name="Slot J."/>
            <person name="Riley R."/>
            <person name="Boka B."/>
            <person name="Rigling D."/>
            <person name="Barry K."/>
            <person name="Lee J."/>
            <person name="Mihaltcheva S."/>
            <person name="LaButti K."/>
            <person name="Lipzen A."/>
            <person name="Waldron R."/>
            <person name="Moloney N.M."/>
            <person name="Sperisen C."/>
            <person name="Kredics L."/>
            <person name="Vagvoelgyi C."/>
            <person name="Patrignani A."/>
            <person name="Fitzpatrick D."/>
            <person name="Nagy I."/>
            <person name="Doyle S."/>
            <person name="Anderson J.B."/>
            <person name="Grigoriev I.V."/>
            <person name="Gueldener U."/>
            <person name="Muensterkoetter M."/>
            <person name="Nagy L.G."/>
        </authorList>
    </citation>
    <scope>NUCLEOTIDE SEQUENCE [LARGE SCALE GENOMIC DNA]</scope>
    <source>
        <strain evidence="3">C18/9</strain>
    </source>
</reference>
<proteinExistence type="predicted"/>
<feature type="compositionally biased region" description="Polar residues" evidence="1">
    <location>
        <begin position="118"/>
        <end position="137"/>
    </location>
</feature>